<evidence type="ECO:0000259" key="3">
    <source>
        <dbReference type="Pfam" id="PF19305"/>
    </source>
</evidence>
<dbReference type="InterPro" id="IPR042188">
    <property type="entry name" value="MmgE/PrpD_sf_2"/>
</dbReference>
<dbReference type="Proteomes" id="UP000183299">
    <property type="component" value="Unassembled WGS sequence"/>
</dbReference>
<feature type="domain" description="MmgE/PrpD N-terminal" evidence="2">
    <location>
        <begin position="6"/>
        <end position="231"/>
    </location>
</feature>
<dbReference type="EMBL" id="FORY01000024">
    <property type="protein sequence ID" value="SFK06185.1"/>
    <property type="molecule type" value="Genomic_DNA"/>
</dbReference>
<evidence type="ECO:0000256" key="1">
    <source>
        <dbReference type="ARBA" id="ARBA00006174"/>
    </source>
</evidence>
<evidence type="ECO:0000313" key="5">
    <source>
        <dbReference type="Proteomes" id="UP000183299"/>
    </source>
</evidence>
<dbReference type="AlphaFoldDB" id="A0A1I3WFA8"/>
<name>A0A1I3WFA8_9RHOB</name>
<dbReference type="InterPro" id="IPR045336">
    <property type="entry name" value="MmgE_PrpD_N"/>
</dbReference>
<comment type="similarity">
    <text evidence="1">Belongs to the PrpD family.</text>
</comment>
<dbReference type="InterPro" id="IPR005656">
    <property type="entry name" value="MmgE_PrpD"/>
</dbReference>
<dbReference type="PANTHER" id="PTHR16943:SF8">
    <property type="entry name" value="2-METHYLCITRATE DEHYDRATASE"/>
    <property type="match status" value="1"/>
</dbReference>
<dbReference type="InterPro" id="IPR045337">
    <property type="entry name" value="MmgE_PrpD_C"/>
</dbReference>
<feature type="domain" description="MmgE/PrpD C-terminal" evidence="3">
    <location>
        <begin position="258"/>
        <end position="415"/>
    </location>
</feature>
<organism evidence="4 5">
    <name type="scientific">Celeribacter halophilus</name>
    <dbReference type="NCBI Taxonomy" id="576117"/>
    <lineage>
        <taxon>Bacteria</taxon>
        <taxon>Pseudomonadati</taxon>
        <taxon>Pseudomonadota</taxon>
        <taxon>Alphaproteobacteria</taxon>
        <taxon>Rhodobacterales</taxon>
        <taxon>Roseobacteraceae</taxon>
        <taxon>Celeribacter</taxon>
    </lineage>
</organism>
<gene>
    <name evidence="4" type="ORF">SAMN04488138_12426</name>
</gene>
<keyword evidence="5" id="KW-1185">Reference proteome</keyword>
<reference evidence="4 5" key="1">
    <citation type="submission" date="2016-10" db="EMBL/GenBank/DDBJ databases">
        <authorList>
            <person name="de Groot N.N."/>
        </authorList>
    </citation>
    <scope>NUCLEOTIDE SEQUENCE [LARGE SCALE GENOMIC DNA]</scope>
    <source>
        <strain evidence="4 5">CGMCC 1.8891</strain>
    </source>
</reference>
<dbReference type="InterPro" id="IPR042183">
    <property type="entry name" value="MmgE/PrpD_sf_1"/>
</dbReference>
<dbReference type="RefSeq" id="WP_066605406.1">
    <property type="nucleotide sequence ID" value="NZ_FORY01000024.1"/>
</dbReference>
<dbReference type="Pfam" id="PF19305">
    <property type="entry name" value="MmgE_PrpD_C"/>
    <property type="match status" value="1"/>
</dbReference>
<dbReference type="GO" id="GO:0016829">
    <property type="term" value="F:lyase activity"/>
    <property type="evidence" value="ECO:0007669"/>
    <property type="project" value="InterPro"/>
</dbReference>
<dbReference type="OrthoDB" id="9795089at2"/>
<sequence length="445" mass="47544">MPNSNDINKFLNEIRWADVPDRVQARVRFLLLDLLGTALAGTGTELHAAVLQYATRNLDGDHARVLFSGVTLSPEGAALVGAMTIDSVDAHDGHRLTKGHVGCGLLPALLAILDDRQVALSGEDFLTYLAAGYEIGTRAGIALHRTASEYHTSGAWIAVCVAAFCGKLMDLPPDVYAHALGIAEYHGPRSQMMRVIDHPTMLKDGSGWGAMAGISAAALAEAGFTGAPAITVLGSDVADIWATLGAEWEVMNQYIKGFPVCRWAQPSVQAALDLTRVRPLRPEDIVSVEIETFHEGTRLFKGIPSTTEEAQYAIGFPVAAALLRGRVGVAEVSKAAFCDPDLRAVCEGLSFKENDAFNDLFPAERWARLSVHLSSGEVLTTPATQAKGDPETPYSEAELTAKFYDLAGEAASRPRLEAIHAAVMGLDGSGASLIRLQDQIFPKAK</sequence>
<dbReference type="InterPro" id="IPR036148">
    <property type="entry name" value="MmgE/PrpD_sf"/>
</dbReference>
<dbReference type="Gene3D" id="1.10.4100.10">
    <property type="entry name" value="2-methylcitrate dehydratase PrpD"/>
    <property type="match status" value="1"/>
</dbReference>
<proteinExistence type="inferred from homology"/>
<evidence type="ECO:0000313" key="4">
    <source>
        <dbReference type="EMBL" id="SFK06185.1"/>
    </source>
</evidence>
<dbReference type="STRING" id="576117.SAMN04488138_12426"/>
<dbReference type="Gene3D" id="3.30.1330.120">
    <property type="entry name" value="2-methylcitrate dehydratase PrpD"/>
    <property type="match status" value="1"/>
</dbReference>
<evidence type="ECO:0000259" key="2">
    <source>
        <dbReference type="Pfam" id="PF03972"/>
    </source>
</evidence>
<dbReference type="Pfam" id="PF03972">
    <property type="entry name" value="MmgE_PrpD_N"/>
    <property type="match status" value="1"/>
</dbReference>
<dbReference type="SUPFAM" id="SSF103378">
    <property type="entry name" value="2-methylcitrate dehydratase PrpD"/>
    <property type="match status" value="1"/>
</dbReference>
<dbReference type="PANTHER" id="PTHR16943">
    <property type="entry name" value="2-METHYLCITRATE DEHYDRATASE-RELATED"/>
    <property type="match status" value="1"/>
</dbReference>
<dbReference type="GeneID" id="98666704"/>
<accession>A0A1I3WFA8</accession>
<protein>
    <submittedName>
        <fullName evidence="4">2-methylcitrate dehydratase PrpD</fullName>
    </submittedName>
</protein>